<feature type="transmembrane region" description="Helical" evidence="1">
    <location>
        <begin position="64"/>
        <end position="85"/>
    </location>
</feature>
<comment type="caution">
    <text evidence="3">The sequence shown here is derived from an EMBL/GenBank/DDBJ whole genome shotgun (WGS) entry which is preliminary data.</text>
</comment>
<sequence>MSHTRTLWEEGHEPGRQVVALGLAVALTAVVLDLLMVGRISLFFDLCFVALCVVIALAVRPRDFFTVGVLPPMIMVAVFTLLGFTRPAMIADRGDGVVQAVVSGLSHHSVALVVGYALCLTCLAVRQRVGNR</sequence>
<keyword evidence="1" id="KW-0472">Membrane</keyword>
<dbReference type="AlphaFoldDB" id="A0A7X0REW2"/>
<feature type="domain" description="DUF6542" evidence="2">
    <location>
        <begin position="14"/>
        <end position="126"/>
    </location>
</feature>
<evidence type="ECO:0000313" key="4">
    <source>
        <dbReference type="Proteomes" id="UP000523955"/>
    </source>
</evidence>
<evidence type="ECO:0000259" key="2">
    <source>
        <dbReference type="Pfam" id="PF20177"/>
    </source>
</evidence>
<evidence type="ECO:0000313" key="3">
    <source>
        <dbReference type="EMBL" id="MBB6626957.1"/>
    </source>
</evidence>
<evidence type="ECO:0000256" key="1">
    <source>
        <dbReference type="SAM" id="Phobius"/>
    </source>
</evidence>
<name>A0A7X0REW2_9ACTN</name>
<organism evidence="3 4">
    <name type="scientific">Nocardioides luti</name>
    <dbReference type="NCBI Taxonomy" id="2761101"/>
    <lineage>
        <taxon>Bacteria</taxon>
        <taxon>Bacillati</taxon>
        <taxon>Actinomycetota</taxon>
        <taxon>Actinomycetes</taxon>
        <taxon>Propionibacteriales</taxon>
        <taxon>Nocardioidaceae</taxon>
        <taxon>Nocardioides</taxon>
    </lineage>
</organism>
<keyword evidence="1" id="KW-1133">Transmembrane helix</keyword>
<dbReference type="RefSeq" id="WP_185252173.1">
    <property type="nucleotide sequence ID" value="NZ_JACKXE010000001.1"/>
</dbReference>
<dbReference type="InterPro" id="IPR046672">
    <property type="entry name" value="DUF6542"/>
</dbReference>
<reference evidence="3 4" key="1">
    <citation type="submission" date="2020-08" db="EMBL/GenBank/DDBJ databases">
        <authorList>
            <person name="Seo M.-J."/>
        </authorList>
    </citation>
    <scope>NUCLEOTIDE SEQUENCE [LARGE SCALE GENOMIC DNA]</scope>
    <source>
        <strain evidence="3 4">KIGAM211</strain>
    </source>
</reference>
<proteinExistence type="predicted"/>
<gene>
    <name evidence="3" type="ORF">H5V45_06445</name>
</gene>
<dbReference type="Proteomes" id="UP000523955">
    <property type="component" value="Unassembled WGS sequence"/>
</dbReference>
<protein>
    <recommendedName>
        <fullName evidence="2">DUF6542 domain-containing protein</fullName>
    </recommendedName>
</protein>
<dbReference type="Pfam" id="PF20177">
    <property type="entry name" value="DUF6542"/>
    <property type="match status" value="1"/>
</dbReference>
<accession>A0A7X0REW2</accession>
<feature type="transmembrane region" description="Helical" evidence="1">
    <location>
        <begin position="105"/>
        <end position="125"/>
    </location>
</feature>
<keyword evidence="4" id="KW-1185">Reference proteome</keyword>
<keyword evidence="1" id="KW-0812">Transmembrane</keyword>
<feature type="transmembrane region" description="Helical" evidence="1">
    <location>
        <begin position="42"/>
        <end position="59"/>
    </location>
</feature>
<dbReference type="EMBL" id="JACKXE010000001">
    <property type="protein sequence ID" value="MBB6626957.1"/>
    <property type="molecule type" value="Genomic_DNA"/>
</dbReference>